<dbReference type="FunFam" id="3.40.640.10:FF:000004">
    <property type="entry name" value="Acetylornithine aminotransferase"/>
    <property type="match status" value="1"/>
</dbReference>
<keyword evidence="2 3" id="KW-0663">Pyridoxal phosphate</keyword>
<gene>
    <name evidence="4" type="ORF">B4N89_05785</name>
</gene>
<dbReference type="InterPro" id="IPR015424">
    <property type="entry name" value="PyrdxlP-dep_Trfase"/>
</dbReference>
<dbReference type="AlphaFoldDB" id="A0A1T3NUF9"/>
<dbReference type="InterPro" id="IPR015421">
    <property type="entry name" value="PyrdxlP-dep_Trfase_major"/>
</dbReference>
<dbReference type="OrthoDB" id="9801052at2"/>
<evidence type="ECO:0000256" key="1">
    <source>
        <dbReference type="ARBA" id="ARBA00001933"/>
    </source>
</evidence>
<dbReference type="Pfam" id="PF00202">
    <property type="entry name" value="Aminotran_3"/>
    <property type="match status" value="1"/>
</dbReference>
<dbReference type="Proteomes" id="UP000190037">
    <property type="component" value="Unassembled WGS sequence"/>
</dbReference>
<dbReference type="InterPro" id="IPR049704">
    <property type="entry name" value="Aminotrans_3_PPA_site"/>
</dbReference>
<dbReference type="Gene3D" id="3.90.1150.10">
    <property type="entry name" value="Aspartate Aminotransferase, domain 1"/>
    <property type="match status" value="1"/>
</dbReference>
<dbReference type="RefSeq" id="WP_078974787.1">
    <property type="nucleotide sequence ID" value="NZ_MWQN01000001.1"/>
</dbReference>
<dbReference type="PROSITE" id="PS00600">
    <property type="entry name" value="AA_TRANSFER_CLASS_3"/>
    <property type="match status" value="1"/>
</dbReference>
<dbReference type="STRING" id="159449.B4N89_05785"/>
<keyword evidence="4" id="KW-0032">Aminotransferase</keyword>
<keyword evidence="4" id="KW-0808">Transferase</keyword>
<dbReference type="PANTHER" id="PTHR11986:SF121">
    <property type="entry name" value="BLR3010 PROTEIN"/>
    <property type="match status" value="1"/>
</dbReference>
<dbReference type="GO" id="GO:0030170">
    <property type="term" value="F:pyridoxal phosphate binding"/>
    <property type="evidence" value="ECO:0007669"/>
    <property type="project" value="InterPro"/>
</dbReference>
<evidence type="ECO:0000256" key="2">
    <source>
        <dbReference type="ARBA" id="ARBA00022898"/>
    </source>
</evidence>
<dbReference type="EMBL" id="MWQN01000001">
    <property type="protein sequence ID" value="OPC80527.1"/>
    <property type="molecule type" value="Genomic_DNA"/>
</dbReference>
<reference evidence="4 5" key="1">
    <citation type="submission" date="2017-03" db="EMBL/GenBank/DDBJ databases">
        <title>Draft genome sequence of Streptomyces scabrisporus NF3, endophyte isolated from Amphipterygium adstringens.</title>
        <authorList>
            <person name="Vazquez M."/>
            <person name="Ceapa C.D."/>
            <person name="Rodriguez Luna D."/>
            <person name="Sanchez Esquivel S."/>
        </authorList>
    </citation>
    <scope>NUCLEOTIDE SEQUENCE [LARGE SCALE GENOMIC DNA]</scope>
    <source>
        <strain evidence="4 5">NF3</strain>
    </source>
</reference>
<comment type="similarity">
    <text evidence="3">Belongs to the class-III pyridoxal-phosphate-dependent aminotransferase family.</text>
</comment>
<dbReference type="GO" id="GO:0008483">
    <property type="term" value="F:transaminase activity"/>
    <property type="evidence" value="ECO:0007669"/>
    <property type="project" value="UniProtKB-KW"/>
</dbReference>
<keyword evidence="5" id="KW-1185">Reference proteome</keyword>
<comment type="caution">
    <text evidence="4">The sequence shown here is derived from an EMBL/GenBank/DDBJ whole genome shotgun (WGS) entry which is preliminary data.</text>
</comment>
<dbReference type="GO" id="GO:0042802">
    <property type="term" value="F:identical protein binding"/>
    <property type="evidence" value="ECO:0007669"/>
    <property type="project" value="TreeGrafter"/>
</dbReference>
<proteinExistence type="inferred from homology"/>
<dbReference type="CDD" id="cd00610">
    <property type="entry name" value="OAT_like"/>
    <property type="match status" value="1"/>
</dbReference>
<name>A0A1T3NUF9_9ACTN</name>
<dbReference type="Gene3D" id="3.40.640.10">
    <property type="entry name" value="Type I PLP-dependent aspartate aminotransferase-like (Major domain)"/>
    <property type="match status" value="1"/>
</dbReference>
<accession>A0A1T3NUF9</accession>
<dbReference type="eggNOG" id="COG4992">
    <property type="taxonomic scope" value="Bacteria"/>
</dbReference>
<evidence type="ECO:0000256" key="3">
    <source>
        <dbReference type="RuleBase" id="RU003560"/>
    </source>
</evidence>
<dbReference type="FunFam" id="3.90.1150.10:FF:000086">
    <property type="entry name" value="Putative acetylornithine aminotransferase"/>
    <property type="match status" value="1"/>
</dbReference>
<sequence>MTFDLGETYEAYADRGFELHAKHLNPQLPRVLRTIGMDRKYVRAEGPYLYDDKGDRYLDFLSGFGTYGVGRHHPVVRKAMQDVIALDLPDIVHFHTPPLAAALADRLLARAPGMDRVYFCNSGTEAVEAALKFARFATGRRRIVYIDHAFHGLTTGALSVNGAAEFRKGFEPLLPDVGIKLGDLDALARELKRGDVAALIIEPILGKGVLAPPPGWLAAAQKLLREHGALLIADEVQTGMGRTGKFFAYQWEDGVEPDIVTIAKALSGGYVPIGATLTRDWVFKKVYSTMDRVLVHDCTFGGNNQAMAAGLATLAVLDDEDLIGNSARMGDAFTAALTPLIDKYELFAEVRGRGLMIGLEFGKPRSLKLRAGWTALQAARHGLFAQMVVVPLFQRHRVLTQVAGDHMDVIKLLPPYVIGQEDVDHFVAGFVDVMDDAHKGTGLMWDFGRTLIKQAMTNR</sequence>
<evidence type="ECO:0000313" key="4">
    <source>
        <dbReference type="EMBL" id="OPC80527.1"/>
    </source>
</evidence>
<comment type="cofactor">
    <cofactor evidence="1">
        <name>pyridoxal 5'-phosphate</name>
        <dbReference type="ChEBI" id="CHEBI:597326"/>
    </cofactor>
</comment>
<dbReference type="PANTHER" id="PTHR11986">
    <property type="entry name" value="AMINOTRANSFERASE CLASS III"/>
    <property type="match status" value="1"/>
</dbReference>
<dbReference type="InterPro" id="IPR005814">
    <property type="entry name" value="Aminotrans_3"/>
</dbReference>
<dbReference type="SUPFAM" id="SSF53383">
    <property type="entry name" value="PLP-dependent transferases"/>
    <property type="match status" value="1"/>
</dbReference>
<protein>
    <submittedName>
        <fullName evidence="4">Aspartate aminotransferase family protein</fullName>
    </submittedName>
</protein>
<evidence type="ECO:0000313" key="5">
    <source>
        <dbReference type="Proteomes" id="UP000190037"/>
    </source>
</evidence>
<organism evidence="4 5">
    <name type="scientific">Embleya scabrispora</name>
    <dbReference type="NCBI Taxonomy" id="159449"/>
    <lineage>
        <taxon>Bacteria</taxon>
        <taxon>Bacillati</taxon>
        <taxon>Actinomycetota</taxon>
        <taxon>Actinomycetes</taxon>
        <taxon>Kitasatosporales</taxon>
        <taxon>Streptomycetaceae</taxon>
        <taxon>Embleya</taxon>
    </lineage>
</organism>
<dbReference type="InterPro" id="IPR015422">
    <property type="entry name" value="PyrdxlP-dep_Trfase_small"/>
</dbReference>
<dbReference type="InterPro" id="IPR050103">
    <property type="entry name" value="Class-III_PLP-dep_AT"/>
</dbReference>